<reference evidence="2" key="2">
    <citation type="submission" date="2015-07" db="EMBL/GenBank/DDBJ databases">
        <title>Contrasting host-pathogen interactions and genome evolution in two generalist and specialist microsporidian pathogens of mosquitoes.</title>
        <authorList>
            <consortium name="The Broad Institute Genomics Platform"/>
            <consortium name="The Broad Institute Genome Sequencing Center for Infectious Disease"/>
            <person name="Cuomo C.A."/>
            <person name="Sanscrainte N.D."/>
            <person name="Goldberg J.M."/>
            <person name="Heiman D."/>
            <person name="Young S."/>
            <person name="Zeng Q."/>
            <person name="Becnel J.J."/>
            <person name="Birren B.W."/>
        </authorList>
    </citation>
    <scope>NUCLEOTIDE SEQUENCE [LARGE SCALE GENOMIC DNA]</scope>
    <source>
        <strain evidence="2">USNM 41457</strain>
    </source>
</reference>
<dbReference type="VEuPathDB" id="MicrosporidiaDB:EDEG_02681"/>
<comment type="caution">
    <text evidence="1">The sequence shown here is derived from an EMBL/GenBank/DDBJ whole genome shotgun (WGS) entry which is preliminary data.</text>
</comment>
<sequence>MLVLFISFYFKTVFNSLPQVGLDLQYDEIKIESQNDRPQRQEVINCKRIENFSNEKKHVDSIMQNPQIEVIFAKKLTLVDHKKIELPCLNKSGPVTRYRLKNIDSSVAARNGGSKNQNMKSSAQKRAKFRFSFIKKKCHDVDSDNKIKFNNDEIEFIRDISKIQNQKFKKMQKRMREAKQQKNISKK</sequence>
<reference evidence="1 2" key="1">
    <citation type="submission" date="2011-08" db="EMBL/GenBank/DDBJ databases">
        <authorList>
            <person name="Liu Z.J."/>
            <person name="Shi F.L."/>
            <person name="Lu J.Q."/>
            <person name="Li M."/>
            <person name="Wang Z.L."/>
        </authorList>
    </citation>
    <scope>NUCLEOTIDE SEQUENCE [LARGE SCALE GENOMIC DNA]</scope>
    <source>
        <strain evidence="1 2">USNM 41457</strain>
    </source>
</reference>
<proteinExistence type="predicted"/>
<organism evidence="1 2">
    <name type="scientific">Edhazardia aedis (strain USNM 41457)</name>
    <name type="common">Microsporidian parasite</name>
    <dbReference type="NCBI Taxonomy" id="1003232"/>
    <lineage>
        <taxon>Eukaryota</taxon>
        <taxon>Fungi</taxon>
        <taxon>Fungi incertae sedis</taxon>
        <taxon>Microsporidia</taxon>
        <taxon>Edhazardia</taxon>
    </lineage>
</organism>
<accession>J9D528</accession>
<dbReference type="AlphaFoldDB" id="J9D528"/>
<dbReference type="InParanoid" id="J9D528"/>
<evidence type="ECO:0000313" key="2">
    <source>
        <dbReference type="Proteomes" id="UP000003163"/>
    </source>
</evidence>
<evidence type="ECO:0000313" key="1">
    <source>
        <dbReference type="EMBL" id="EJW02916.1"/>
    </source>
</evidence>
<keyword evidence="2" id="KW-1185">Reference proteome</keyword>
<dbReference type="Proteomes" id="UP000003163">
    <property type="component" value="Unassembled WGS sequence"/>
</dbReference>
<dbReference type="HOGENOM" id="CLU_1447654_0_0_1"/>
<gene>
    <name evidence="1" type="ORF">EDEG_02681</name>
</gene>
<name>J9D528_EDHAE</name>
<protein>
    <submittedName>
        <fullName evidence="1">Uncharacterized protein</fullName>
    </submittedName>
</protein>
<dbReference type="EMBL" id="AFBI03000051">
    <property type="protein sequence ID" value="EJW02916.1"/>
    <property type="molecule type" value="Genomic_DNA"/>
</dbReference>